<keyword evidence="1" id="KW-0472">Membrane</keyword>
<feature type="transmembrane region" description="Helical" evidence="1">
    <location>
        <begin position="28"/>
        <end position="49"/>
    </location>
</feature>
<accession>A0A315ZJT1</accession>
<dbReference type="AlphaFoldDB" id="A0A315ZJT1"/>
<protein>
    <submittedName>
        <fullName evidence="2">Uncharacterized protein</fullName>
    </submittedName>
</protein>
<keyword evidence="1" id="KW-1133">Transmembrane helix</keyword>
<keyword evidence="1" id="KW-0812">Transmembrane</keyword>
<dbReference type="EMBL" id="QGDO01000001">
    <property type="protein sequence ID" value="PWJ45088.1"/>
    <property type="molecule type" value="Genomic_DNA"/>
</dbReference>
<dbReference type="Proteomes" id="UP000245535">
    <property type="component" value="Unassembled WGS sequence"/>
</dbReference>
<evidence type="ECO:0000256" key="1">
    <source>
        <dbReference type="SAM" id="Phobius"/>
    </source>
</evidence>
<sequence length="58" mass="6733">MKFPYLNLLIGVLLLVQGIYFIAHKQHIYNYVLLGFGTLLVYLGLSAIYNKKEEKRDS</sequence>
<keyword evidence="3" id="KW-1185">Reference proteome</keyword>
<organism evidence="2 3">
    <name type="scientific">Sediminitomix flava</name>
    <dbReference type="NCBI Taxonomy" id="379075"/>
    <lineage>
        <taxon>Bacteria</taxon>
        <taxon>Pseudomonadati</taxon>
        <taxon>Bacteroidota</taxon>
        <taxon>Cytophagia</taxon>
        <taxon>Cytophagales</taxon>
        <taxon>Flammeovirgaceae</taxon>
        <taxon>Sediminitomix</taxon>
    </lineage>
</organism>
<reference evidence="2 3" key="1">
    <citation type="submission" date="2018-03" db="EMBL/GenBank/DDBJ databases">
        <title>Genomic Encyclopedia of Archaeal and Bacterial Type Strains, Phase II (KMG-II): from individual species to whole genera.</title>
        <authorList>
            <person name="Goeker M."/>
        </authorList>
    </citation>
    <scope>NUCLEOTIDE SEQUENCE [LARGE SCALE GENOMIC DNA]</scope>
    <source>
        <strain evidence="2 3">DSM 28229</strain>
    </source>
</reference>
<evidence type="ECO:0000313" key="3">
    <source>
        <dbReference type="Proteomes" id="UP000245535"/>
    </source>
</evidence>
<name>A0A315ZJT1_SEDFL</name>
<evidence type="ECO:0000313" key="2">
    <source>
        <dbReference type="EMBL" id="PWJ45088.1"/>
    </source>
</evidence>
<comment type="caution">
    <text evidence="2">The sequence shown here is derived from an EMBL/GenBank/DDBJ whole genome shotgun (WGS) entry which is preliminary data.</text>
</comment>
<proteinExistence type="predicted"/>
<feature type="transmembrane region" description="Helical" evidence="1">
    <location>
        <begin position="5"/>
        <end position="22"/>
    </location>
</feature>
<gene>
    <name evidence="2" type="ORF">BC781_1011497</name>
</gene>